<dbReference type="AlphaFoldDB" id="A0A8R7R6H1"/>
<reference evidence="2" key="3">
    <citation type="submission" date="2022-06" db="UniProtKB">
        <authorList>
            <consortium name="EnsemblPlants"/>
        </authorList>
    </citation>
    <scope>IDENTIFICATION</scope>
</reference>
<sequence>MRWVADWFLDRRMVNTVTDSGTRTSRSFQDSTTPKLSPPPPLMAQKRSSPMAVLFRSLPPASTRTAFRTWSAARPYLRISVPKPPPQRWPPTPTVGQTPAGKASARLAAATA</sequence>
<dbReference type="Proteomes" id="UP000015106">
    <property type="component" value="Chromosome 7"/>
</dbReference>
<reference evidence="3" key="1">
    <citation type="journal article" date="2013" name="Nature">
        <title>Draft genome of the wheat A-genome progenitor Triticum urartu.</title>
        <authorList>
            <person name="Ling H.Q."/>
            <person name="Zhao S."/>
            <person name="Liu D."/>
            <person name="Wang J."/>
            <person name="Sun H."/>
            <person name="Zhang C."/>
            <person name="Fan H."/>
            <person name="Li D."/>
            <person name="Dong L."/>
            <person name="Tao Y."/>
            <person name="Gao C."/>
            <person name="Wu H."/>
            <person name="Li Y."/>
            <person name="Cui Y."/>
            <person name="Guo X."/>
            <person name="Zheng S."/>
            <person name="Wang B."/>
            <person name="Yu K."/>
            <person name="Liang Q."/>
            <person name="Yang W."/>
            <person name="Lou X."/>
            <person name="Chen J."/>
            <person name="Feng M."/>
            <person name="Jian J."/>
            <person name="Zhang X."/>
            <person name="Luo G."/>
            <person name="Jiang Y."/>
            <person name="Liu J."/>
            <person name="Wang Z."/>
            <person name="Sha Y."/>
            <person name="Zhang B."/>
            <person name="Wu H."/>
            <person name="Tang D."/>
            <person name="Shen Q."/>
            <person name="Xue P."/>
            <person name="Zou S."/>
            <person name="Wang X."/>
            <person name="Liu X."/>
            <person name="Wang F."/>
            <person name="Yang Y."/>
            <person name="An X."/>
            <person name="Dong Z."/>
            <person name="Zhang K."/>
            <person name="Zhang X."/>
            <person name="Luo M.C."/>
            <person name="Dvorak J."/>
            <person name="Tong Y."/>
            <person name="Wang J."/>
            <person name="Yang H."/>
            <person name="Li Z."/>
            <person name="Wang D."/>
            <person name="Zhang A."/>
            <person name="Wang J."/>
        </authorList>
    </citation>
    <scope>NUCLEOTIDE SEQUENCE</scope>
    <source>
        <strain evidence="3">cv. G1812</strain>
    </source>
</reference>
<keyword evidence="3" id="KW-1185">Reference proteome</keyword>
<evidence type="ECO:0000256" key="1">
    <source>
        <dbReference type="SAM" id="MobiDB-lite"/>
    </source>
</evidence>
<feature type="compositionally biased region" description="Pro residues" evidence="1">
    <location>
        <begin position="82"/>
        <end position="93"/>
    </location>
</feature>
<feature type="region of interest" description="Disordered" evidence="1">
    <location>
        <begin position="79"/>
        <end position="112"/>
    </location>
</feature>
<reference evidence="2" key="2">
    <citation type="submission" date="2018-03" db="EMBL/GenBank/DDBJ databases">
        <title>The Triticum urartu genome reveals the dynamic nature of wheat genome evolution.</title>
        <authorList>
            <person name="Ling H."/>
            <person name="Ma B."/>
            <person name="Shi X."/>
            <person name="Liu H."/>
            <person name="Dong L."/>
            <person name="Sun H."/>
            <person name="Cao Y."/>
            <person name="Gao Q."/>
            <person name="Zheng S."/>
            <person name="Li Y."/>
            <person name="Yu Y."/>
            <person name="Du H."/>
            <person name="Qi M."/>
            <person name="Li Y."/>
            <person name="Yu H."/>
            <person name="Cui Y."/>
            <person name="Wang N."/>
            <person name="Chen C."/>
            <person name="Wu H."/>
            <person name="Zhao Y."/>
            <person name="Zhang J."/>
            <person name="Li Y."/>
            <person name="Zhou W."/>
            <person name="Zhang B."/>
            <person name="Hu W."/>
            <person name="Eijk M."/>
            <person name="Tang J."/>
            <person name="Witsenboer H."/>
            <person name="Zhao S."/>
            <person name="Li Z."/>
            <person name="Zhang A."/>
            <person name="Wang D."/>
            <person name="Liang C."/>
        </authorList>
    </citation>
    <scope>NUCLEOTIDE SEQUENCE [LARGE SCALE GENOMIC DNA]</scope>
    <source>
        <strain evidence="2">cv. G1812</strain>
    </source>
</reference>
<evidence type="ECO:0000313" key="3">
    <source>
        <dbReference type="Proteomes" id="UP000015106"/>
    </source>
</evidence>
<dbReference type="Gramene" id="TuG1812G0700003853.01.T01">
    <property type="protein sequence ID" value="TuG1812G0700003853.01.T01.cds412738"/>
    <property type="gene ID" value="TuG1812G0700003853.01"/>
</dbReference>
<name>A0A8R7R6H1_TRIUA</name>
<accession>A0A8R7R6H1</accession>
<evidence type="ECO:0000313" key="2">
    <source>
        <dbReference type="EnsemblPlants" id="TuG1812G0700003853.01.T01.cds412738"/>
    </source>
</evidence>
<protein>
    <submittedName>
        <fullName evidence="2">Uncharacterized protein</fullName>
    </submittedName>
</protein>
<organism evidence="2 3">
    <name type="scientific">Triticum urartu</name>
    <name type="common">Red wild einkorn</name>
    <name type="synonym">Crithodium urartu</name>
    <dbReference type="NCBI Taxonomy" id="4572"/>
    <lineage>
        <taxon>Eukaryota</taxon>
        <taxon>Viridiplantae</taxon>
        <taxon>Streptophyta</taxon>
        <taxon>Embryophyta</taxon>
        <taxon>Tracheophyta</taxon>
        <taxon>Spermatophyta</taxon>
        <taxon>Magnoliopsida</taxon>
        <taxon>Liliopsida</taxon>
        <taxon>Poales</taxon>
        <taxon>Poaceae</taxon>
        <taxon>BOP clade</taxon>
        <taxon>Pooideae</taxon>
        <taxon>Triticodae</taxon>
        <taxon>Triticeae</taxon>
        <taxon>Triticinae</taxon>
        <taxon>Triticum</taxon>
    </lineage>
</organism>
<proteinExistence type="predicted"/>
<dbReference type="EnsemblPlants" id="TuG1812G0700003853.01.T01">
    <property type="protein sequence ID" value="TuG1812G0700003853.01.T01.cds412738"/>
    <property type="gene ID" value="TuG1812G0700003853.01"/>
</dbReference>
<feature type="region of interest" description="Disordered" evidence="1">
    <location>
        <begin position="18"/>
        <end position="48"/>
    </location>
</feature>
<feature type="compositionally biased region" description="Polar residues" evidence="1">
    <location>
        <begin position="18"/>
        <end position="30"/>
    </location>
</feature>